<keyword evidence="3" id="KW-1185">Reference proteome</keyword>
<dbReference type="InterPro" id="IPR021549">
    <property type="entry name" value="DUF2894"/>
</dbReference>
<name>A0A0R0DQ87_9GAMM</name>
<dbReference type="Proteomes" id="UP000061010">
    <property type="component" value="Chromosome"/>
</dbReference>
<feature type="region of interest" description="Disordered" evidence="1">
    <location>
        <begin position="199"/>
        <end position="223"/>
    </location>
</feature>
<feature type="compositionally biased region" description="Low complexity" evidence="1">
    <location>
        <begin position="199"/>
        <end position="212"/>
    </location>
</feature>
<gene>
    <name evidence="2" type="ORF">AOT14_37220</name>
</gene>
<evidence type="ECO:0000256" key="1">
    <source>
        <dbReference type="SAM" id="MobiDB-lite"/>
    </source>
</evidence>
<dbReference type="AlphaFoldDB" id="A0A0R0DQ87"/>
<proteinExistence type="predicted"/>
<organism evidence="2 3">
    <name type="scientific">Stenotrophomonas acidaminiphila</name>
    <dbReference type="NCBI Taxonomy" id="128780"/>
    <lineage>
        <taxon>Bacteria</taxon>
        <taxon>Pseudomonadati</taxon>
        <taxon>Pseudomonadota</taxon>
        <taxon>Gammaproteobacteria</taxon>
        <taxon>Lysobacterales</taxon>
        <taxon>Lysobacteraceae</taxon>
        <taxon>Stenotrophomonas</taxon>
    </lineage>
</organism>
<evidence type="ECO:0000313" key="2">
    <source>
        <dbReference type="EMBL" id="ALJ30052.1"/>
    </source>
</evidence>
<dbReference type="EMBL" id="CP012900">
    <property type="protein sequence ID" value="ALJ30052.1"/>
    <property type="molecule type" value="Genomic_DNA"/>
</dbReference>
<dbReference type="Pfam" id="PF11445">
    <property type="entry name" value="DUF2894"/>
    <property type="match status" value="1"/>
</dbReference>
<feature type="compositionally biased region" description="Basic residues" evidence="1">
    <location>
        <begin position="213"/>
        <end position="223"/>
    </location>
</feature>
<accession>A0A0R0DQ87</accession>
<dbReference type="PATRIC" id="fig|128780.6.peg.3769"/>
<reference evidence="2 3" key="1">
    <citation type="journal article" date="2015" name="Genome Announc.">
        <title>Complete Genome Sequencing of Stenotrophomonas acidaminiphila ZAC14D2_NAIMI4_2, a Multidrug-Resistant Strain Isolated from Sediments of a Polluted River in Mexico, Uncovers New Antibiotic Resistance Genes and a Novel Class-II Lasso Peptide Biosynthesis Gene Cluster.</title>
        <authorList>
            <person name="Vinuesa P."/>
            <person name="Ochoa-Sanchez L.E."/>
        </authorList>
    </citation>
    <scope>NUCLEOTIDE SEQUENCE [LARGE SCALE GENOMIC DNA]</scope>
    <source>
        <strain evidence="2 3">ZAC14D2_NAIMI4_2</strain>
    </source>
</reference>
<dbReference type="RefSeq" id="WP_054668489.1">
    <property type="nucleotide sequence ID" value="NZ_CP043570.1"/>
</dbReference>
<evidence type="ECO:0000313" key="3">
    <source>
        <dbReference type="Proteomes" id="UP000061010"/>
    </source>
</evidence>
<sequence length="223" mass="23685">MPAETGDVHARLEAWRRNGADRIDPLRFAVMSALARHAARHDGALRQRLDARLQALADAYAALPPPGAARPPTRAAGAGPLRQLLDRFGHARPADAPVQAIAPLAPGAAGDAGDAAPVVDLAAPMPVLDEFQQLWTRIRIDGLLRHCLDGLPEDAGPLHSSVLTYRAMALMREVCPDYLQHFVAYTDALSWLEQLGGSAATGGDADGAAAPRRPARTGGRRKK</sequence>
<protein>
    <submittedName>
        <fullName evidence="2">Uncharacterized protein</fullName>
    </submittedName>
</protein>
<dbReference type="OrthoDB" id="6025757at2"/>
<dbReference type="KEGG" id="sacz:AOT14_37220"/>